<dbReference type="Pfam" id="PF05685">
    <property type="entry name" value="Uma2"/>
    <property type="match status" value="1"/>
</dbReference>
<name>A0A1Z4MTY0_9CYAN</name>
<dbReference type="Gene3D" id="3.90.1570.10">
    <property type="entry name" value="tt1808, chain A"/>
    <property type="match status" value="1"/>
</dbReference>
<organism evidence="3 4">
    <name type="scientific">Tolypothrix tenuis PCC 7101</name>
    <dbReference type="NCBI Taxonomy" id="231146"/>
    <lineage>
        <taxon>Bacteria</taxon>
        <taxon>Bacillati</taxon>
        <taxon>Cyanobacteriota</taxon>
        <taxon>Cyanophyceae</taxon>
        <taxon>Nostocales</taxon>
        <taxon>Tolypothrichaceae</taxon>
        <taxon>Tolypothrix</taxon>
    </lineage>
</organism>
<sequence length="229" mass="26478">MTTAISTSEIIYPSSDGEPIAETYDHVYAIFATLQILKQYLQGRRATVLANQFLYYVQGFPKLRVAPDVMVIYDVEPGGRDNYKIWEEKQVPKVIFEFTSKGTQEEDKTTKNNLYEGLEVEEYWLFDPKGEWITQQLQGYRLRGDIYEPITDSCSQALQLRLAVEGKLIGFYRLDNGEKLLVNDELIAALKQETNKRIEAETQAEQERQRAAELEALLSRYREQFGDLP</sequence>
<dbReference type="PANTHER" id="PTHR33352">
    <property type="entry name" value="SLR1095 PROTEIN"/>
    <property type="match status" value="1"/>
</dbReference>
<evidence type="ECO:0000256" key="1">
    <source>
        <dbReference type="SAM" id="Coils"/>
    </source>
</evidence>
<proteinExistence type="predicted"/>
<dbReference type="AlphaFoldDB" id="A0A1Z4MTY0"/>
<dbReference type="InterPro" id="IPR012296">
    <property type="entry name" value="Nuclease_put_TT1808"/>
</dbReference>
<feature type="coiled-coil region" evidence="1">
    <location>
        <begin position="183"/>
        <end position="224"/>
    </location>
</feature>
<dbReference type="InterPro" id="IPR011335">
    <property type="entry name" value="Restrct_endonuc-II-like"/>
</dbReference>
<dbReference type="RefSeq" id="WP_096574029.1">
    <property type="nucleotide sequence ID" value="NZ_CAWNJS010000001.1"/>
</dbReference>
<dbReference type="EMBL" id="AP018248">
    <property type="protein sequence ID" value="BAY96883.1"/>
    <property type="molecule type" value="Genomic_DNA"/>
</dbReference>
<evidence type="ECO:0000313" key="3">
    <source>
        <dbReference type="EMBL" id="BAY96883.1"/>
    </source>
</evidence>
<reference evidence="3 4" key="1">
    <citation type="submission" date="2017-06" db="EMBL/GenBank/DDBJ databases">
        <title>Genome sequencing of cyanobaciteial culture collection at National Institute for Environmental Studies (NIES).</title>
        <authorList>
            <person name="Hirose Y."/>
            <person name="Shimura Y."/>
            <person name="Fujisawa T."/>
            <person name="Nakamura Y."/>
            <person name="Kawachi M."/>
        </authorList>
    </citation>
    <scope>NUCLEOTIDE SEQUENCE [LARGE SCALE GENOMIC DNA]</scope>
    <source>
        <strain evidence="3 4">NIES-37</strain>
    </source>
</reference>
<dbReference type="Proteomes" id="UP000218785">
    <property type="component" value="Chromosome"/>
</dbReference>
<protein>
    <recommendedName>
        <fullName evidence="2">Putative restriction endonuclease domain-containing protein</fullName>
    </recommendedName>
</protein>
<dbReference type="SUPFAM" id="SSF52980">
    <property type="entry name" value="Restriction endonuclease-like"/>
    <property type="match status" value="1"/>
</dbReference>
<gene>
    <name evidence="3" type="ORF">NIES37_08200</name>
</gene>
<dbReference type="KEGG" id="ttq:NIES37_08200"/>
<dbReference type="PANTHER" id="PTHR33352:SF2">
    <property type="entry name" value="SLL0995 PROTEIN"/>
    <property type="match status" value="1"/>
</dbReference>
<accession>A0A1Z4MTY0</accession>
<dbReference type="InterPro" id="IPR008538">
    <property type="entry name" value="Uma2"/>
</dbReference>
<keyword evidence="4" id="KW-1185">Reference proteome</keyword>
<dbReference type="CDD" id="cd06260">
    <property type="entry name" value="DUF820-like"/>
    <property type="match status" value="1"/>
</dbReference>
<feature type="domain" description="Putative restriction endonuclease" evidence="2">
    <location>
        <begin position="15"/>
        <end position="151"/>
    </location>
</feature>
<evidence type="ECO:0000259" key="2">
    <source>
        <dbReference type="Pfam" id="PF05685"/>
    </source>
</evidence>
<evidence type="ECO:0000313" key="4">
    <source>
        <dbReference type="Proteomes" id="UP000218785"/>
    </source>
</evidence>
<keyword evidence="1" id="KW-0175">Coiled coil</keyword>